<reference evidence="2 3" key="1">
    <citation type="submission" date="2022-10" db="EMBL/GenBank/DDBJ databases">
        <title>Identification of biosynthetic pathway for the production of the potent trypsin inhibitor radiosumin.</title>
        <authorList>
            <person name="Fewer D.P."/>
            <person name="Delbaje E."/>
            <person name="Ouyang X."/>
            <person name="Agostino P.D."/>
            <person name="Wahlsten M."/>
            <person name="Jokela J."/>
            <person name="Permi P."/>
            <person name="Haapaniemi E."/>
            <person name="Koistinen H."/>
        </authorList>
    </citation>
    <scope>NUCLEOTIDE SEQUENCE [LARGE SCALE GENOMIC DNA]</scope>
    <source>
        <strain evidence="2 3">NIES-515</strain>
    </source>
</reference>
<evidence type="ECO:0000256" key="1">
    <source>
        <dbReference type="SAM" id="MobiDB-lite"/>
    </source>
</evidence>
<gene>
    <name evidence="2" type="ORF">OGM63_16555</name>
</gene>
<dbReference type="Proteomes" id="UP001526143">
    <property type="component" value="Unassembled WGS sequence"/>
</dbReference>
<feature type="region of interest" description="Disordered" evidence="1">
    <location>
        <begin position="84"/>
        <end position="106"/>
    </location>
</feature>
<evidence type="ECO:0000313" key="3">
    <source>
        <dbReference type="Proteomes" id="UP001526143"/>
    </source>
</evidence>
<name>A0ABT3B158_9CYAN</name>
<accession>A0ABT3B158</accession>
<organism evidence="2 3">
    <name type="scientific">Plectonema radiosum NIES-515</name>
    <dbReference type="NCBI Taxonomy" id="2986073"/>
    <lineage>
        <taxon>Bacteria</taxon>
        <taxon>Bacillati</taxon>
        <taxon>Cyanobacteriota</taxon>
        <taxon>Cyanophyceae</taxon>
        <taxon>Oscillatoriophycideae</taxon>
        <taxon>Oscillatoriales</taxon>
        <taxon>Microcoleaceae</taxon>
        <taxon>Plectonema</taxon>
    </lineage>
</organism>
<evidence type="ECO:0008006" key="4">
    <source>
        <dbReference type="Google" id="ProtNLM"/>
    </source>
</evidence>
<evidence type="ECO:0000313" key="2">
    <source>
        <dbReference type="EMBL" id="MCV3215104.1"/>
    </source>
</evidence>
<dbReference type="RefSeq" id="WP_263746692.1">
    <property type="nucleotide sequence ID" value="NZ_JAOWRF010000240.1"/>
</dbReference>
<dbReference type="InterPro" id="IPR014971">
    <property type="entry name" value="KGK"/>
</dbReference>
<protein>
    <recommendedName>
        <fullName evidence="4">KGK family protein</fullName>
    </recommendedName>
</protein>
<sequence length="106" mass="12124">MNRIDLNDDDVVSMSEEDNLLDGQTSKISEIMSKIMNVLDRHHQTEICEKWVESGVDCQLLQVQGGGWKKGKIRIRLEFVSNEEQSSPKGTDRLGSELDEFRTKLN</sequence>
<dbReference type="Pfam" id="PF08872">
    <property type="entry name" value="KGK"/>
    <property type="match status" value="1"/>
</dbReference>
<feature type="compositionally biased region" description="Basic and acidic residues" evidence="1">
    <location>
        <begin position="90"/>
        <end position="106"/>
    </location>
</feature>
<comment type="caution">
    <text evidence="2">The sequence shown here is derived from an EMBL/GenBank/DDBJ whole genome shotgun (WGS) entry which is preliminary data.</text>
</comment>
<dbReference type="EMBL" id="JAOWRF010000240">
    <property type="protein sequence ID" value="MCV3215104.1"/>
    <property type="molecule type" value="Genomic_DNA"/>
</dbReference>
<proteinExistence type="predicted"/>
<keyword evidence="3" id="KW-1185">Reference proteome</keyword>